<dbReference type="GeneID" id="84809061"/>
<name>A0A250FUI6_9FLAO</name>
<dbReference type="OrthoDB" id="1148788at2"/>
<dbReference type="EMBL" id="CP022386">
    <property type="protein sequence ID" value="ATA87617.1"/>
    <property type="molecule type" value="Genomic_DNA"/>
</dbReference>
<sequence length="143" mass="16539">MTRIELYVRGGGSTNGYLMRYIMRIRNKLKEIAPNLLITPEIRLDFAVRIDGIFFTYGDPAGCSHLKFFKKKGFIAITIAVTLKEDALPVNELLDFFRESLFTGFSQMFDRLLKDKYILDKEALMNFIKENIDSIQKPTEDSL</sequence>
<dbReference type="KEGG" id="cgh:CGC50_10920"/>
<organism evidence="1 2">
    <name type="scientific">Capnocytophaga gingivalis</name>
    <dbReference type="NCBI Taxonomy" id="1017"/>
    <lineage>
        <taxon>Bacteria</taxon>
        <taxon>Pseudomonadati</taxon>
        <taxon>Bacteroidota</taxon>
        <taxon>Flavobacteriia</taxon>
        <taxon>Flavobacteriales</taxon>
        <taxon>Flavobacteriaceae</taxon>
        <taxon>Capnocytophaga</taxon>
    </lineage>
</organism>
<proteinExistence type="predicted"/>
<dbReference type="RefSeq" id="WP_095910847.1">
    <property type="nucleotide sequence ID" value="NZ_CP022386.1"/>
</dbReference>
<evidence type="ECO:0000313" key="2">
    <source>
        <dbReference type="Proteomes" id="UP000217250"/>
    </source>
</evidence>
<evidence type="ECO:0000313" key="1">
    <source>
        <dbReference type="EMBL" id="ATA87617.1"/>
    </source>
</evidence>
<dbReference type="AlphaFoldDB" id="A0A250FUI6"/>
<reference evidence="2" key="1">
    <citation type="submission" date="2017-06" db="EMBL/GenBank/DDBJ databases">
        <title>Capnocytophaga spp. assemblies.</title>
        <authorList>
            <person name="Gulvik C.A."/>
        </authorList>
    </citation>
    <scope>NUCLEOTIDE SEQUENCE [LARGE SCALE GENOMIC DNA]</scope>
    <source>
        <strain evidence="2">H1496</strain>
    </source>
</reference>
<gene>
    <name evidence="1" type="ORF">CGC50_10920</name>
</gene>
<protein>
    <submittedName>
        <fullName evidence="1">Uncharacterized protein</fullName>
    </submittedName>
</protein>
<accession>A0A250FUI6</accession>
<dbReference type="Proteomes" id="UP000217250">
    <property type="component" value="Chromosome"/>
</dbReference>